<keyword evidence="1" id="KW-0472">Membrane</keyword>
<dbReference type="Proteomes" id="UP000772181">
    <property type="component" value="Unassembled WGS sequence"/>
</dbReference>
<evidence type="ECO:0000256" key="1">
    <source>
        <dbReference type="SAM" id="Phobius"/>
    </source>
</evidence>
<reference evidence="2" key="1">
    <citation type="submission" date="2020-07" db="EMBL/GenBank/DDBJ databases">
        <title>Huge and variable diversity of episymbiotic CPR bacteria and DPANN archaea in groundwater ecosystems.</title>
        <authorList>
            <person name="He C.Y."/>
            <person name="Keren R."/>
            <person name="Whittaker M."/>
            <person name="Farag I.F."/>
            <person name="Doudna J."/>
            <person name="Cate J.H.D."/>
            <person name="Banfield J.F."/>
        </authorList>
    </citation>
    <scope>NUCLEOTIDE SEQUENCE</scope>
    <source>
        <strain evidence="2">NC_groundwater_1482_Ag_S-0.65um_47_24</strain>
    </source>
</reference>
<dbReference type="AlphaFoldDB" id="A0A933LP58"/>
<keyword evidence="1" id="KW-1133">Transmembrane helix</keyword>
<gene>
    <name evidence="2" type="ORF">HY730_00260</name>
</gene>
<proteinExistence type="predicted"/>
<name>A0A933LP58_UNCTE</name>
<sequence>MEALVIFIAIFGVFLALINIFVTKDKDPLKLADWLERHAEGEVSEEGTPDIYPDAFSTYLATGQPSLEPFYDSFKNPRWLSLSGAIKY</sequence>
<comment type="caution">
    <text evidence="2">The sequence shown here is derived from an EMBL/GenBank/DDBJ whole genome shotgun (WGS) entry which is preliminary data.</text>
</comment>
<evidence type="ECO:0000313" key="3">
    <source>
        <dbReference type="Proteomes" id="UP000772181"/>
    </source>
</evidence>
<accession>A0A933LP58</accession>
<organism evidence="2 3">
    <name type="scientific">Tectimicrobiota bacterium</name>
    <dbReference type="NCBI Taxonomy" id="2528274"/>
    <lineage>
        <taxon>Bacteria</taxon>
        <taxon>Pseudomonadati</taxon>
        <taxon>Nitrospinota/Tectimicrobiota group</taxon>
        <taxon>Candidatus Tectimicrobiota</taxon>
    </lineage>
</organism>
<keyword evidence="1" id="KW-0812">Transmembrane</keyword>
<dbReference type="EMBL" id="JACQWF010000013">
    <property type="protein sequence ID" value="MBI4594793.1"/>
    <property type="molecule type" value="Genomic_DNA"/>
</dbReference>
<protein>
    <submittedName>
        <fullName evidence="2">Uncharacterized protein</fullName>
    </submittedName>
</protein>
<evidence type="ECO:0000313" key="2">
    <source>
        <dbReference type="EMBL" id="MBI4594793.1"/>
    </source>
</evidence>
<feature type="transmembrane region" description="Helical" evidence="1">
    <location>
        <begin position="6"/>
        <end position="22"/>
    </location>
</feature>